<dbReference type="Gene3D" id="2.30.30.320">
    <property type="entry name" value="DUF1653-like domain"/>
    <property type="match status" value="1"/>
</dbReference>
<dbReference type="InterPro" id="IPR014710">
    <property type="entry name" value="RmlC-like_jellyroll"/>
</dbReference>
<dbReference type="EMBL" id="CP036339">
    <property type="protein sequence ID" value="QDT74736.1"/>
    <property type="molecule type" value="Genomic_DNA"/>
</dbReference>
<evidence type="ECO:0000259" key="1">
    <source>
        <dbReference type="Pfam" id="PF07866"/>
    </source>
</evidence>
<gene>
    <name evidence="3" type="ORF">I41_39350</name>
</gene>
<dbReference type="InterPro" id="IPR011051">
    <property type="entry name" value="RmlC_Cupin_sf"/>
</dbReference>
<protein>
    <submittedName>
        <fullName evidence="3">Cupin domain protein</fullName>
    </submittedName>
</protein>
<dbReference type="CDD" id="cd06981">
    <property type="entry name" value="cupin_reut_a1446"/>
    <property type="match status" value="1"/>
</dbReference>
<dbReference type="Pfam" id="PF07866">
    <property type="entry name" value="DUF1653"/>
    <property type="match status" value="1"/>
</dbReference>
<dbReference type="InterPro" id="IPR037135">
    <property type="entry name" value="DUF1653-like_dom_sf"/>
</dbReference>
<evidence type="ECO:0000313" key="4">
    <source>
        <dbReference type="Proteomes" id="UP000317909"/>
    </source>
</evidence>
<dbReference type="Gene3D" id="2.60.120.10">
    <property type="entry name" value="Jelly Rolls"/>
    <property type="match status" value="1"/>
</dbReference>
<dbReference type="OrthoDB" id="9798585at2"/>
<dbReference type="InterPro" id="IPR013096">
    <property type="entry name" value="Cupin_2"/>
</dbReference>
<name>A0A517U280_9BACT</name>
<dbReference type="SUPFAM" id="SSF51182">
    <property type="entry name" value="RmlC-like cupins"/>
    <property type="match status" value="1"/>
</dbReference>
<evidence type="ECO:0000259" key="2">
    <source>
        <dbReference type="Pfam" id="PF07883"/>
    </source>
</evidence>
<organism evidence="3 4">
    <name type="scientific">Lacipirellula limnantheis</name>
    <dbReference type="NCBI Taxonomy" id="2528024"/>
    <lineage>
        <taxon>Bacteria</taxon>
        <taxon>Pseudomonadati</taxon>
        <taxon>Planctomycetota</taxon>
        <taxon>Planctomycetia</taxon>
        <taxon>Pirellulales</taxon>
        <taxon>Lacipirellulaceae</taxon>
        <taxon>Lacipirellula</taxon>
    </lineage>
</organism>
<feature type="domain" description="Cupin type-2" evidence="2">
    <location>
        <begin position="119"/>
        <end position="183"/>
    </location>
</feature>
<dbReference type="KEGG" id="llh:I41_39350"/>
<proteinExistence type="predicted"/>
<keyword evidence="4" id="KW-1185">Reference proteome</keyword>
<dbReference type="Pfam" id="PF07883">
    <property type="entry name" value="Cupin_2"/>
    <property type="match status" value="1"/>
</dbReference>
<feature type="domain" description="DUF1653" evidence="1">
    <location>
        <begin position="9"/>
        <end position="69"/>
    </location>
</feature>
<reference evidence="3 4" key="1">
    <citation type="submission" date="2019-02" db="EMBL/GenBank/DDBJ databases">
        <title>Deep-cultivation of Planctomycetes and their phenomic and genomic characterization uncovers novel biology.</title>
        <authorList>
            <person name="Wiegand S."/>
            <person name="Jogler M."/>
            <person name="Boedeker C."/>
            <person name="Pinto D."/>
            <person name="Vollmers J."/>
            <person name="Rivas-Marin E."/>
            <person name="Kohn T."/>
            <person name="Peeters S.H."/>
            <person name="Heuer A."/>
            <person name="Rast P."/>
            <person name="Oberbeckmann S."/>
            <person name="Bunk B."/>
            <person name="Jeske O."/>
            <person name="Meyerdierks A."/>
            <person name="Storesund J.E."/>
            <person name="Kallscheuer N."/>
            <person name="Luecker S."/>
            <person name="Lage O.M."/>
            <person name="Pohl T."/>
            <person name="Merkel B.J."/>
            <person name="Hornburger P."/>
            <person name="Mueller R.-W."/>
            <person name="Bruemmer F."/>
            <person name="Labrenz M."/>
            <person name="Spormann A.M."/>
            <person name="Op den Camp H."/>
            <person name="Overmann J."/>
            <person name="Amann R."/>
            <person name="Jetten M.S.M."/>
            <person name="Mascher T."/>
            <person name="Medema M.H."/>
            <person name="Devos D.P."/>
            <person name="Kaster A.-K."/>
            <person name="Ovreas L."/>
            <person name="Rohde M."/>
            <person name="Galperin M.Y."/>
            <person name="Jogler C."/>
        </authorList>
    </citation>
    <scope>NUCLEOTIDE SEQUENCE [LARGE SCALE GENOMIC DNA]</scope>
    <source>
        <strain evidence="3 4">I41</strain>
    </source>
</reference>
<accession>A0A517U280</accession>
<evidence type="ECO:0000313" key="3">
    <source>
        <dbReference type="EMBL" id="QDT74736.1"/>
    </source>
</evidence>
<dbReference type="AlphaFoldDB" id="A0A517U280"/>
<dbReference type="RefSeq" id="WP_145434471.1">
    <property type="nucleotide sequence ID" value="NZ_CP036339.1"/>
</dbReference>
<dbReference type="Proteomes" id="UP000317909">
    <property type="component" value="Chromosome"/>
</dbReference>
<dbReference type="InterPro" id="IPR023387">
    <property type="entry name" value="DUF1653-like_dom"/>
</dbReference>
<sequence>MSDSSIPPGRYRHYKGNEYTVVSTARHSETLEEMVVYRQEYGEYGLWVRPKEMFSEKVKVDGQEVPRFQPLASSSENVGENVGESVKNIFDDLPQNLPKEVVQTLIRAADVHIERIISHGHASAPDFWYDQGQAEWVIVLKGAARLQFEDGIVEMNVGDFINIPARKKHRVDWTSPDEPTVWLGVRYGEQASNAR</sequence>